<gene>
    <name evidence="1" type="ORF">RM423_16540</name>
</gene>
<reference evidence="2" key="1">
    <citation type="submission" date="2023-07" db="EMBL/GenBank/DDBJ databases">
        <title>30 novel species of actinomycetes from the DSMZ collection.</title>
        <authorList>
            <person name="Nouioui I."/>
        </authorList>
    </citation>
    <scope>NUCLEOTIDE SEQUENCE [LARGE SCALE GENOMIC DNA]</scope>
    <source>
        <strain evidence="2">DSM 44399</strain>
    </source>
</reference>
<protein>
    <submittedName>
        <fullName evidence="1">Uncharacterized protein</fullName>
    </submittedName>
</protein>
<organism evidence="1 2">
    <name type="scientific">Jatrophihabitans lederbergiae</name>
    <dbReference type="NCBI Taxonomy" id="3075547"/>
    <lineage>
        <taxon>Bacteria</taxon>
        <taxon>Bacillati</taxon>
        <taxon>Actinomycetota</taxon>
        <taxon>Actinomycetes</taxon>
        <taxon>Jatrophihabitantales</taxon>
        <taxon>Jatrophihabitantaceae</taxon>
        <taxon>Jatrophihabitans</taxon>
    </lineage>
</organism>
<name>A0ABU2JE41_9ACTN</name>
<comment type="caution">
    <text evidence="1">The sequence shown here is derived from an EMBL/GenBank/DDBJ whole genome shotgun (WGS) entry which is preliminary data.</text>
</comment>
<evidence type="ECO:0000313" key="2">
    <source>
        <dbReference type="Proteomes" id="UP001183176"/>
    </source>
</evidence>
<accession>A0ABU2JE41</accession>
<evidence type="ECO:0000313" key="1">
    <source>
        <dbReference type="EMBL" id="MDT0263001.1"/>
    </source>
</evidence>
<dbReference type="Proteomes" id="UP001183176">
    <property type="component" value="Unassembled WGS sequence"/>
</dbReference>
<keyword evidence="2" id="KW-1185">Reference proteome</keyword>
<sequence>MPTPDGTGPHAASTGQELISIERARQLRAIPVQRDDDTHRAGTLAQLAAGYEEHGTERQPPADWPGGVTWQPQPNDIAALVRAGALYQAEIDRLQHRLRHVIARIDEARG</sequence>
<dbReference type="RefSeq" id="WP_311424148.1">
    <property type="nucleotide sequence ID" value="NZ_JAVREH010000026.1"/>
</dbReference>
<proteinExistence type="predicted"/>
<dbReference type="EMBL" id="JAVREH010000026">
    <property type="protein sequence ID" value="MDT0263001.1"/>
    <property type="molecule type" value="Genomic_DNA"/>
</dbReference>